<keyword evidence="3" id="KW-1185">Reference proteome</keyword>
<dbReference type="OrthoDB" id="9769409at2"/>
<organism evidence="2 3">
    <name type="scientific">Paenibacillus cremeus</name>
    <dbReference type="NCBI Taxonomy" id="2163881"/>
    <lineage>
        <taxon>Bacteria</taxon>
        <taxon>Bacillati</taxon>
        <taxon>Bacillota</taxon>
        <taxon>Bacilli</taxon>
        <taxon>Bacillales</taxon>
        <taxon>Paenibacillaceae</taxon>
        <taxon>Paenibacillus</taxon>
    </lineage>
</organism>
<name>A0A559K836_9BACL</name>
<protein>
    <submittedName>
        <fullName evidence="2">IS1595 family transposase</fullName>
    </submittedName>
</protein>
<dbReference type="InterPro" id="IPR024442">
    <property type="entry name" value="Transposase_Zn_ribbon"/>
</dbReference>
<dbReference type="AlphaFoldDB" id="A0A559K836"/>
<proteinExistence type="predicted"/>
<sequence length="290" mass="33157">MDEVINLANFHQQFGTEEACAAYLLRAKWPNGFSCPRCEHRHTYMTDTRRLPLFECCHCHHQTSLTAGTLLEGSRTELRKWFIAIFLVSRTTTGTSAVELSKIIRVTYKTAWLMLRKIRHGISTSDGGTLLSGIVQVNLAAYGHPHNPSFYKHKREQPYFIGSTVNNEGDAYYIKLKLIPLNHLNQRDVLRSGTKNFSDLHVNPQVSEVQFVTARYCSKRFTKLLLSAAKANEWINKTFHGIGRKHLQAYLDEYSYRYNLTIRKASIFENLVMLCASSSSLPYSKLTKAS</sequence>
<comment type="caution">
    <text evidence="2">The sequence shown here is derived from an EMBL/GenBank/DDBJ whole genome shotgun (WGS) entry which is preliminary data.</text>
</comment>
<dbReference type="Proteomes" id="UP000317036">
    <property type="component" value="Unassembled WGS sequence"/>
</dbReference>
<dbReference type="RefSeq" id="WP_144850059.1">
    <property type="nucleotide sequence ID" value="NZ_VNJI01000025.1"/>
</dbReference>
<feature type="domain" description="Transposase zinc-ribbon" evidence="1">
    <location>
        <begin position="15"/>
        <end position="62"/>
    </location>
</feature>
<evidence type="ECO:0000313" key="3">
    <source>
        <dbReference type="Proteomes" id="UP000317036"/>
    </source>
</evidence>
<dbReference type="Pfam" id="PF12760">
    <property type="entry name" value="Zn_ribbon_IS1595"/>
    <property type="match status" value="1"/>
</dbReference>
<dbReference type="EMBL" id="VNJI01000025">
    <property type="protein sequence ID" value="TVY08287.1"/>
    <property type="molecule type" value="Genomic_DNA"/>
</dbReference>
<accession>A0A559K836</accession>
<evidence type="ECO:0000259" key="1">
    <source>
        <dbReference type="Pfam" id="PF12760"/>
    </source>
</evidence>
<reference evidence="2 3" key="1">
    <citation type="submission" date="2019-07" db="EMBL/GenBank/DDBJ databases">
        <authorList>
            <person name="Kim J."/>
        </authorList>
    </citation>
    <scope>NUCLEOTIDE SEQUENCE [LARGE SCALE GENOMIC DNA]</scope>
    <source>
        <strain evidence="2 3">JC52</strain>
    </source>
</reference>
<evidence type="ECO:0000313" key="2">
    <source>
        <dbReference type="EMBL" id="TVY08287.1"/>
    </source>
</evidence>
<gene>
    <name evidence="2" type="ORF">FPZ49_19675</name>
</gene>